<feature type="signal peptide" evidence="2">
    <location>
        <begin position="1"/>
        <end position="23"/>
    </location>
</feature>
<evidence type="ECO:0000256" key="1">
    <source>
        <dbReference type="SAM" id="MobiDB-lite"/>
    </source>
</evidence>
<feature type="region of interest" description="Disordered" evidence="1">
    <location>
        <begin position="27"/>
        <end position="73"/>
    </location>
</feature>
<dbReference type="Proteomes" id="UP001183604">
    <property type="component" value="Unassembled WGS sequence"/>
</dbReference>
<keyword evidence="4" id="KW-1185">Reference proteome</keyword>
<comment type="caution">
    <text evidence="3">The sequence shown here is derived from an EMBL/GenBank/DDBJ whole genome shotgun (WGS) entry which is preliminary data.</text>
</comment>
<protein>
    <submittedName>
        <fullName evidence="3">Uncharacterized protein</fullName>
    </submittedName>
</protein>
<organism evidence="3 4">
    <name type="scientific">Glycomyces lechevalierae</name>
    <dbReference type="NCBI Taxonomy" id="256034"/>
    <lineage>
        <taxon>Bacteria</taxon>
        <taxon>Bacillati</taxon>
        <taxon>Actinomycetota</taxon>
        <taxon>Actinomycetes</taxon>
        <taxon>Glycomycetales</taxon>
        <taxon>Glycomycetaceae</taxon>
        <taxon>Glycomyces</taxon>
    </lineage>
</organism>
<proteinExistence type="predicted"/>
<name>A0ABU2AWJ8_9ACTN</name>
<feature type="chain" id="PRO_5045843012" evidence="2">
    <location>
        <begin position="24"/>
        <end position="151"/>
    </location>
</feature>
<evidence type="ECO:0000313" key="4">
    <source>
        <dbReference type="Proteomes" id="UP001183604"/>
    </source>
</evidence>
<evidence type="ECO:0000256" key="2">
    <source>
        <dbReference type="SAM" id="SignalP"/>
    </source>
</evidence>
<dbReference type="RefSeq" id="WP_310286581.1">
    <property type="nucleotide sequence ID" value="NZ_JAVDYD010000001.1"/>
</dbReference>
<accession>A0ABU2AWJ8</accession>
<reference evidence="3 4" key="1">
    <citation type="submission" date="2023-07" db="EMBL/GenBank/DDBJ databases">
        <title>Sequencing the genomes of 1000 actinobacteria strains.</title>
        <authorList>
            <person name="Klenk H.-P."/>
        </authorList>
    </citation>
    <scope>NUCLEOTIDE SEQUENCE [LARGE SCALE GENOMIC DNA]</scope>
    <source>
        <strain evidence="3 4">DSM 44724</strain>
    </source>
</reference>
<gene>
    <name evidence="3" type="ORF">J2S69_005325</name>
</gene>
<evidence type="ECO:0000313" key="3">
    <source>
        <dbReference type="EMBL" id="MDR7341606.1"/>
    </source>
</evidence>
<dbReference type="EMBL" id="JAVDYD010000001">
    <property type="protein sequence ID" value="MDR7341606.1"/>
    <property type="molecule type" value="Genomic_DNA"/>
</dbReference>
<keyword evidence="2" id="KW-0732">Signal</keyword>
<sequence length="151" mass="15303">MATSPSVDRRGFAAAMVMSPACAAATTSAQVGGSPPVQPSSAAFESGTASTEEASPSTSGSAAATIPAVASEEPRYEAHAWESGTQAIGRGPRVFSSQLVLMPAWASRAETSRISAPMHCPVEASGWVASHSWAASSRVPNRLGATATVTR</sequence>
<feature type="compositionally biased region" description="Low complexity" evidence="1">
    <location>
        <begin position="40"/>
        <end position="68"/>
    </location>
</feature>